<gene>
    <name evidence="2" type="ORF">C2R22_02420</name>
</gene>
<dbReference type="AlphaFoldDB" id="A0A2I8VHX5"/>
<name>A0A2I8VHX5_9EURY</name>
<evidence type="ECO:0000256" key="1">
    <source>
        <dbReference type="SAM" id="MobiDB-lite"/>
    </source>
</evidence>
<sequence length="247" mass="27573">MTAVTDPVPALDTLAADQRVLYEDLEAGFSSRVDVVLWCHKAHVRTLGQLPDSWSRELLGDRYRVAALLDDDCERGRATKYAPDDQRARRERQMIGDDQLLTACRDAMQLLGEFAQEHPDDESIDGPQRYLAMRPALDDLVRRQRGSLKRVLGRDGNPGGLQSHDEISSWVRGVIRSTKGVDGGISRSAMWDLFWRSALLGDPSSPSLHLLLAEDVISVMNRSIRETATASREAVEEDRVTHGPLDT</sequence>
<feature type="region of interest" description="Disordered" evidence="1">
    <location>
        <begin position="227"/>
        <end position="247"/>
    </location>
</feature>
<evidence type="ECO:0000313" key="2">
    <source>
        <dbReference type="EMBL" id="AUV80649.1"/>
    </source>
</evidence>
<reference evidence="2 3" key="1">
    <citation type="submission" date="2018-01" db="EMBL/GenBank/DDBJ databases">
        <title>Complete genome sequence of Salinigranum rubrum GX10T, an extremely halophilic archaeon isolated from a marine solar saltern.</title>
        <authorList>
            <person name="Han S."/>
        </authorList>
    </citation>
    <scope>NUCLEOTIDE SEQUENCE [LARGE SCALE GENOMIC DNA]</scope>
    <source>
        <strain evidence="2 3">GX10</strain>
    </source>
</reference>
<proteinExistence type="predicted"/>
<organism evidence="2 3">
    <name type="scientific">Salinigranum rubrum</name>
    <dbReference type="NCBI Taxonomy" id="755307"/>
    <lineage>
        <taxon>Archaea</taxon>
        <taxon>Methanobacteriati</taxon>
        <taxon>Methanobacteriota</taxon>
        <taxon>Stenosarchaea group</taxon>
        <taxon>Halobacteria</taxon>
        <taxon>Halobacteriales</taxon>
        <taxon>Haloferacaceae</taxon>
        <taxon>Salinigranum</taxon>
    </lineage>
</organism>
<dbReference type="EMBL" id="CP026309">
    <property type="protein sequence ID" value="AUV80649.1"/>
    <property type="molecule type" value="Genomic_DNA"/>
</dbReference>
<dbReference type="KEGG" id="srub:C2R22_02420"/>
<accession>A0A2I8VHX5</accession>
<keyword evidence="3" id="KW-1185">Reference proteome</keyword>
<evidence type="ECO:0000313" key="3">
    <source>
        <dbReference type="Proteomes" id="UP000236584"/>
    </source>
</evidence>
<protein>
    <submittedName>
        <fullName evidence="2">Uncharacterized protein</fullName>
    </submittedName>
</protein>
<dbReference type="Proteomes" id="UP000236584">
    <property type="component" value="Chromosome"/>
</dbReference>